<sequence>MQFCGYAILSFSFLMLLINPIVQLVASATLYAQWYLRIGNLCFQQSR</sequence>
<dbReference type="EMBL" id="GBXM01034720">
    <property type="protein sequence ID" value="JAH73857.1"/>
    <property type="molecule type" value="Transcribed_RNA"/>
</dbReference>
<organism evidence="1">
    <name type="scientific">Anguilla anguilla</name>
    <name type="common">European freshwater eel</name>
    <name type="synonym">Muraena anguilla</name>
    <dbReference type="NCBI Taxonomy" id="7936"/>
    <lineage>
        <taxon>Eukaryota</taxon>
        <taxon>Metazoa</taxon>
        <taxon>Chordata</taxon>
        <taxon>Craniata</taxon>
        <taxon>Vertebrata</taxon>
        <taxon>Euteleostomi</taxon>
        <taxon>Actinopterygii</taxon>
        <taxon>Neopterygii</taxon>
        <taxon>Teleostei</taxon>
        <taxon>Anguilliformes</taxon>
        <taxon>Anguillidae</taxon>
        <taxon>Anguilla</taxon>
    </lineage>
</organism>
<proteinExistence type="predicted"/>
<evidence type="ECO:0000313" key="1">
    <source>
        <dbReference type="EMBL" id="JAH73857.1"/>
    </source>
</evidence>
<reference evidence="1" key="1">
    <citation type="submission" date="2014-11" db="EMBL/GenBank/DDBJ databases">
        <authorList>
            <person name="Amaro Gonzalez C."/>
        </authorList>
    </citation>
    <scope>NUCLEOTIDE SEQUENCE</scope>
</reference>
<name>A0A0E9V741_ANGAN</name>
<reference evidence="1" key="2">
    <citation type="journal article" date="2015" name="Fish Shellfish Immunol.">
        <title>Early steps in the European eel (Anguilla anguilla)-Vibrio vulnificus interaction in the gills: Role of the RtxA13 toxin.</title>
        <authorList>
            <person name="Callol A."/>
            <person name="Pajuelo D."/>
            <person name="Ebbesson L."/>
            <person name="Teles M."/>
            <person name="MacKenzie S."/>
            <person name="Amaro C."/>
        </authorList>
    </citation>
    <scope>NUCLEOTIDE SEQUENCE</scope>
</reference>
<accession>A0A0E9V741</accession>
<protein>
    <submittedName>
        <fullName evidence="1">Uncharacterized protein</fullName>
    </submittedName>
</protein>
<dbReference type="AlphaFoldDB" id="A0A0E9V741"/>